<gene>
    <name evidence="3" type="ORF">FDA38_17080</name>
</gene>
<sequence length="429" mass="44430">MAHTLRARDDLLNHNHHHGRLAGPPPPLRLHAPGQMIRRTAIEIAAAVRSGAVGASDVVEEAIAAAERLDPVLHFLDELDAAGARAAAQRVKPDGLLAGVPFLIKSRTPPDAPIIARLLAAGAIPIGWSTRARPGATSLTFGWNGTEYTRNPWDLSRSPGGSTAGGAAAVAAGVVPLATGGDSGGSLRIPASFSGVVGFKGTYGRIPRPGGRPLGGLTTAGVIGADLDDVILATSIASGPHRLDPNALPPWPVPARSSGGRTRRIAYRSTLGACAADPGVDRVVRERLLAAGVEVVDVPLELAPTDEAWQALSDLDNGRGVEESAAKRAREVRDFNNTALADLFAEVDVLVTPTTLTVAHGYDQHEETIVTGDPCWVFNVTGHPAVSVPAGRSQGLPVGLQVVAPHGADEVALAVARLLLVELPLPPVR</sequence>
<accession>A0A4U3LVY3</accession>
<dbReference type="AlphaFoldDB" id="A0A4U3LVY3"/>
<dbReference type="EMBL" id="SZPZ01000002">
    <property type="protein sequence ID" value="TKK80060.1"/>
    <property type="molecule type" value="Genomic_DNA"/>
</dbReference>
<comment type="similarity">
    <text evidence="1">Belongs to the amidase family.</text>
</comment>
<dbReference type="InterPro" id="IPR036928">
    <property type="entry name" value="AS_sf"/>
</dbReference>
<dbReference type="OrthoDB" id="182039at2"/>
<evidence type="ECO:0000313" key="3">
    <source>
        <dbReference type="EMBL" id="TKK80060.1"/>
    </source>
</evidence>
<dbReference type="Pfam" id="PF01425">
    <property type="entry name" value="Amidase"/>
    <property type="match status" value="2"/>
</dbReference>
<protein>
    <submittedName>
        <fullName evidence="3">Amidase</fullName>
    </submittedName>
</protein>
<dbReference type="GO" id="GO:0003824">
    <property type="term" value="F:catalytic activity"/>
    <property type="evidence" value="ECO:0007669"/>
    <property type="project" value="InterPro"/>
</dbReference>
<dbReference type="InterPro" id="IPR023631">
    <property type="entry name" value="Amidase_dom"/>
</dbReference>
<organism evidence="3 4">
    <name type="scientific">Kribbella jiaozuonensis</name>
    <dbReference type="NCBI Taxonomy" id="2575441"/>
    <lineage>
        <taxon>Bacteria</taxon>
        <taxon>Bacillati</taxon>
        <taxon>Actinomycetota</taxon>
        <taxon>Actinomycetes</taxon>
        <taxon>Propionibacteriales</taxon>
        <taxon>Kribbellaceae</taxon>
        <taxon>Kribbella</taxon>
    </lineage>
</organism>
<evidence type="ECO:0000256" key="1">
    <source>
        <dbReference type="ARBA" id="ARBA00009199"/>
    </source>
</evidence>
<dbReference type="PANTHER" id="PTHR11895">
    <property type="entry name" value="TRANSAMIDASE"/>
    <property type="match status" value="1"/>
</dbReference>
<evidence type="ECO:0000259" key="2">
    <source>
        <dbReference type="Pfam" id="PF01425"/>
    </source>
</evidence>
<proteinExistence type="inferred from homology"/>
<comment type="caution">
    <text evidence="3">The sequence shown here is derived from an EMBL/GenBank/DDBJ whole genome shotgun (WGS) entry which is preliminary data.</text>
</comment>
<name>A0A4U3LVY3_9ACTN</name>
<dbReference type="InterPro" id="IPR000120">
    <property type="entry name" value="Amidase"/>
</dbReference>
<feature type="domain" description="Amidase" evidence="2">
    <location>
        <begin position="108"/>
        <end position="301"/>
    </location>
</feature>
<dbReference type="SUPFAM" id="SSF75304">
    <property type="entry name" value="Amidase signature (AS) enzymes"/>
    <property type="match status" value="1"/>
</dbReference>
<reference evidence="3 4" key="1">
    <citation type="submission" date="2019-04" db="EMBL/GenBank/DDBJ databases">
        <title>Kribbella sp. NEAU-THZ 27 nov., a novel actinomycete isolated from soil.</title>
        <authorList>
            <person name="Duan L."/>
        </authorList>
    </citation>
    <scope>NUCLEOTIDE SEQUENCE [LARGE SCALE GENOMIC DNA]</scope>
    <source>
        <strain evidence="4">NEAU-THZ27</strain>
    </source>
</reference>
<dbReference type="Proteomes" id="UP000305836">
    <property type="component" value="Unassembled WGS sequence"/>
</dbReference>
<evidence type="ECO:0000313" key="4">
    <source>
        <dbReference type="Proteomes" id="UP000305836"/>
    </source>
</evidence>
<dbReference type="PANTHER" id="PTHR11895:SF7">
    <property type="entry name" value="GLUTAMYL-TRNA(GLN) AMIDOTRANSFERASE SUBUNIT A, MITOCHONDRIAL"/>
    <property type="match status" value="1"/>
</dbReference>
<dbReference type="Gene3D" id="3.90.1300.10">
    <property type="entry name" value="Amidase signature (AS) domain"/>
    <property type="match status" value="1"/>
</dbReference>
<feature type="domain" description="Amidase" evidence="2">
    <location>
        <begin position="324"/>
        <end position="410"/>
    </location>
</feature>
<keyword evidence="4" id="KW-1185">Reference proteome</keyword>